<sequence length="2208" mass="236769">MSVVTLINGGLRQTQPIIFLTIFFLLMERDMKKQLNQTLLFILVGCLHLHVCLGAYDKIAGDDWYVPSHVTPLTNSGLFSESRDTSVNIGLGVFDVSWRQINPTVGVYQFNTTTTILEMDFATFATQNATTNPFWMRIWTTGVDWAPSNIQSICNVTSIGKDYDGHDHLPIWNPCVWGEMKKMYRYIFLEKGMRADPRLKFIYVPGGFNWCEFDFTEIGNYINNVNTSFTFDMFNSWFQQGMQDLVNIFNGENSDPNDDYAYKLVFTGEDYPFDIDKWTTPKKDFFARDAVAKGMGIRTGITELFNFHLSDIPAYGTVIDKSNGHLVTNWSWPLLQNPNRVIATENECYDECGYNVPKNTLYYAVKMSNLKALQMNVNWLYVVKTASYLVPYSSFYTWVRLSLGRKQSDAFDAWVSLRSAQDTYWVDRNDLVWPSRPWVNNYERFLVQLDQPGYTTTNGTTTYTGVADAANGKSFEGRITSTSMLFYLDDSFMYGAQTNLQIKVTYMDKVASSWKLEYNSDGSTKVSTDTVNVGTTGGNFTVTFNISTANFSNQQVSNSDFTIVKTGSAPIEILFVRVIKSSQSTTTGSSTTTTSTTGTPTTTTSSSTATSSPTTSTSDDSTTKGVTPSTGTKILSSSSSLSLLLLMIILFIYSPTITSASPDQYTIIVSGSNFGNVVSSVLFVAPTYPLGTFTAITPSYLSPTLAIFMWSVNILNGPFRVSVNGVFTQPWTISYSPFIDQMTPVGTTGGANITIRGTSLYAFDSLGTPLTPKVIIGSSTLCPVLSTSIDATYTYMVCQAPPGTGTKTATVYMNNIASNVFSYSYAAPLITSIIQSETDFSLTIQGANFGPNKDLITTDVAAFETTVVSFTDTRIITNASPQSANGFIQVRVDGLQSIAPGYPIHFKPAITSVPIVPVAGGLLTISGRYLSINRANGTTTDLTVLFNSKPATLSSSSYNQVSSFLGVIAPAGVGANLSLTITADGIVSETFLFSYAAPTITAVIQGTGSTISIIGENFGSDLSDIVVMTNSQLILPTAFITGGVTFSALAELKNGVLNIQVGNQMAASNFPFVLAPVLFTVSPLSLTGGILTVSGLYLNSVDYQGTQVAVTVLLANLACTNTVAKGATLTCQYPSGLGGQAVLSVYIGTKQTVLVVTFPPPIITSQSLTQNTTDGTVTVVGKNFGTLTSKIVLLFGTLQSVSDTTVIFTVSDTVTNAPFNLTSFGQFSNIIQFSVTPLITGISGVKTIGSTTTLTGKYFTGMRANQTPTSSSIQIDGDSLITSQISMQGTTLTFPLPAGTGVNHTLVLTNDGQSATLLFSYPAPTITGISQQSVANHYTQTISISGTSFGVVSGNVKIIFANQPNVQLEQVVVSDSLITATLPKFVLNGFVMVNVSGQSSSSYPNQIGPILKSITSADAEGGEIKIGGLYLNNVDAFRSTVPITVMFPGDTPCTNVVKIADDQDMSYITCQAPPGNGINIPVTVQVGLVSDTINFAYGAPVIFSVNIANDNSIVSIVGKNFGDSQTSVSVYLGNVPIISYSYVNKTLIVMPTTSTMRNALITAKLVDGRVSNPVPLNFKPIITSVSKPVKTIGDQLTIVGSYLYSTRLDRSPTNIVVVIEDLNQQCTNAGASPTMIICTSPQGSGVNHNISVFIDGAQSPSPVQFSYIAPLISSIVQQGSSDDLVVTGTNLGIDIAKITINNQIIATTLVNPTTLSAKLTGPSKNGDIIVNVDGQDSNTQPLSIKASVTSITSTSPYGGVVELVGKYLWTTRLVSTPTTISIQIGGEECTSPVANGSDGTKLKCTLGDASQFESDIDLSIDSVDAYITATYTSNPPVLTSISSSFYLISSVVTIVGTEFYSPSTVTIGGSQCGGVVVVDAQHITFTFDSDAGNNATSTLDVTIISANSDEHTFAGVFKYTLLQCLNSCSSHGTCVSSGQCQCNNGYSGADCSITYSQSLVSGDSGSVSGGKFTMFNNSMEFLLSHIQEVRQDNTIVQTIPLTKWDVYDEYGNTTVYNSTSTTHNIQLYVTKHSTASVQSYLGDDLVIPSNSIKHFMTIDSSTFESINSSLRIIYQFKSPSQIEYKCDNETTKYHYDTSSSTTIKSYTIDTPVGTMMASFSNRADIDDTNAMVTSIQAITSVDSSTQSTAGIQYIGIQVPSFADFVEIDPIFSATSKTAPSTDSCVVSSSSITTPFLLFVVSFILLSIF</sequence>
<dbReference type="PANTHER" id="PTHR31341">
    <property type="entry name" value="IPT/TIG DOMAIN-CONTAINING PROTEIN-RELATED-RELATED"/>
    <property type="match status" value="1"/>
</dbReference>
<feature type="disulfide bond" evidence="2">
    <location>
        <begin position="1942"/>
        <end position="1951"/>
    </location>
</feature>
<keyword evidence="2" id="KW-1015">Disulfide bond</keyword>
<feature type="region of interest" description="Disordered" evidence="3">
    <location>
        <begin position="585"/>
        <end position="629"/>
    </location>
</feature>
<dbReference type="InterPro" id="IPR002909">
    <property type="entry name" value="IPT_dom"/>
</dbReference>
<dbReference type="InterPro" id="IPR052014">
    <property type="entry name" value="Dictyostelium_Tiger"/>
</dbReference>
<dbReference type="Pfam" id="PF01833">
    <property type="entry name" value="TIG"/>
    <property type="match status" value="4"/>
</dbReference>
<evidence type="ECO:0000259" key="4">
    <source>
        <dbReference type="PROSITE" id="PS50026"/>
    </source>
</evidence>
<keyword evidence="6" id="KW-1185">Reference proteome</keyword>
<dbReference type="SUPFAM" id="SSF81296">
    <property type="entry name" value="E set domains"/>
    <property type="match status" value="4"/>
</dbReference>
<evidence type="ECO:0000313" key="6">
    <source>
        <dbReference type="Proteomes" id="UP000007797"/>
    </source>
</evidence>
<dbReference type="Proteomes" id="UP000007797">
    <property type="component" value="Unassembled WGS sequence"/>
</dbReference>
<protein>
    <recommendedName>
        <fullName evidence="4">EGF-like domain-containing protein</fullName>
    </recommendedName>
</protein>
<name>F4PWD6_CACFS</name>
<dbReference type="GeneID" id="14871950"/>
<evidence type="ECO:0000313" key="5">
    <source>
        <dbReference type="EMBL" id="EGG20300.1"/>
    </source>
</evidence>
<dbReference type="OrthoDB" id="15252at2759"/>
<dbReference type="InterPro" id="IPR014756">
    <property type="entry name" value="Ig_E-set"/>
</dbReference>
<dbReference type="Gene3D" id="2.10.25.10">
    <property type="entry name" value="Laminin"/>
    <property type="match status" value="1"/>
</dbReference>
<dbReference type="PROSITE" id="PS50026">
    <property type="entry name" value="EGF_3"/>
    <property type="match status" value="1"/>
</dbReference>
<reference evidence="6" key="1">
    <citation type="journal article" date="2011" name="Genome Res.">
        <title>Phylogeny-wide analysis of social amoeba genomes highlights ancient origins for complex intercellular communication.</title>
        <authorList>
            <person name="Heidel A.J."/>
            <person name="Lawal H.M."/>
            <person name="Felder M."/>
            <person name="Schilde C."/>
            <person name="Helps N.R."/>
            <person name="Tunggal B."/>
            <person name="Rivero F."/>
            <person name="John U."/>
            <person name="Schleicher M."/>
            <person name="Eichinger L."/>
            <person name="Platzer M."/>
            <person name="Noegel A.A."/>
            <person name="Schaap P."/>
            <person name="Gloeckner G."/>
        </authorList>
    </citation>
    <scope>NUCLEOTIDE SEQUENCE [LARGE SCALE GENOMIC DNA]</scope>
    <source>
        <strain evidence="6">SH3</strain>
    </source>
</reference>
<proteinExistence type="predicted"/>
<organism evidence="5 6">
    <name type="scientific">Cavenderia fasciculata</name>
    <name type="common">Slime mold</name>
    <name type="synonym">Dictyostelium fasciculatum</name>
    <dbReference type="NCBI Taxonomy" id="261658"/>
    <lineage>
        <taxon>Eukaryota</taxon>
        <taxon>Amoebozoa</taxon>
        <taxon>Evosea</taxon>
        <taxon>Eumycetozoa</taxon>
        <taxon>Dictyostelia</taxon>
        <taxon>Acytosteliales</taxon>
        <taxon>Cavenderiaceae</taxon>
        <taxon>Cavenderia</taxon>
    </lineage>
</organism>
<dbReference type="PROSITE" id="PS00022">
    <property type="entry name" value="EGF_1"/>
    <property type="match status" value="1"/>
</dbReference>
<keyword evidence="1" id="KW-0325">Glycoprotein</keyword>
<feature type="compositionally biased region" description="Low complexity" evidence="3">
    <location>
        <begin position="585"/>
        <end position="620"/>
    </location>
</feature>
<dbReference type="Gene3D" id="2.60.40.10">
    <property type="entry name" value="Immunoglobulins"/>
    <property type="match status" value="5"/>
</dbReference>
<dbReference type="PROSITE" id="PS01186">
    <property type="entry name" value="EGF_2"/>
    <property type="match status" value="1"/>
</dbReference>
<feature type="domain" description="EGF-like" evidence="4">
    <location>
        <begin position="1920"/>
        <end position="1952"/>
    </location>
</feature>
<dbReference type="InterPro" id="IPR000742">
    <property type="entry name" value="EGF"/>
</dbReference>
<dbReference type="KEGG" id="dfa:DFA_07423"/>
<evidence type="ECO:0000256" key="1">
    <source>
        <dbReference type="ARBA" id="ARBA00023180"/>
    </source>
</evidence>
<feature type="disulfide bond" evidence="2">
    <location>
        <begin position="1924"/>
        <end position="1934"/>
    </location>
</feature>
<dbReference type="RefSeq" id="XP_004367283.1">
    <property type="nucleotide sequence ID" value="XM_004367226.1"/>
</dbReference>
<evidence type="ECO:0000256" key="3">
    <source>
        <dbReference type="SAM" id="MobiDB-lite"/>
    </source>
</evidence>
<dbReference type="InterPro" id="IPR013783">
    <property type="entry name" value="Ig-like_fold"/>
</dbReference>
<dbReference type="EMBL" id="GL883013">
    <property type="protein sequence ID" value="EGG20300.1"/>
    <property type="molecule type" value="Genomic_DNA"/>
</dbReference>
<accession>F4PWD6</accession>
<gene>
    <name evidence="5" type="ORF">DFA_07423</name>
</gene>
<evidence type="ECO:0000256" key="2">
    <source>
        <dbReference type="PROSITE-ProRule" id="PRU00076"/>
    </source>
</evidence>
<dbReference type="OMA" id="NEECTAP"/>
<dbReference type="SMART" id="SM00429">
    <property type="entry name" value="IPT"/>
    <property type="match status" value="4"/>
</dbReference>
<dbReference type="Pfam" id="PF23106">
    <property type="entry name" value="EGF_Teneurin"/>
    <property type="match status" value="1"/>
</dbReference>
<keyword evidence="2" id="KW-0245">EGF-like domain</keyword>
<comment type="caution">
    <text evidence="2">Lacks conserved residue(s) required for the propagation of feature annotation.</text>
</comment>
<dbReference type="FunFam" id="2.10.25.10:FF:000001">
    <property type="entry name" value="Tenascin C"/>
    <property type="match status" value="1"/>
</dbReference>